<dbReference type="InterPro" id="IPR003141">
    <property type="entry name" value="Pol/His_phosphatase_N"/>
</dbReference>
<dbReference type="EMBL" id="LT605205">
    <property type="protein sequence ID" value="SCD21813.1"/>
    <property type="molecule type" value="Genomic_DNA"/>
</dbReference>
<dbReference type="InterPro" id="IPR004013">
    <property type="entry name" value="PHP_dom"/>
</dbReference>
<name>A0A1R3T070_9BACT</name>
<dbReference type="AlphaFoldDB" id="A0A1R3T070"/>
<dbReference type="InterPro" id="IPR052018">
    <property type="entry name" value="PHP_domain"/>
</dbReference>
<dbReference type="PANTHER" id="PTHR42924">
    <property type="entry name" value="EXONUCLEASE"/>
    <property type="match status" value="1"/>
</dbReference>
<keyword evidence="3" id="KW-1185">Reference proteome</keyword>
<dbReference type="STRING" id="1642647.PSM36_3024"/>
<dbReference type="InterPro" id="IPR016195">
    <property type="entry name" value="Pol/histidinol_Pase-like"/>
</dbReference>
<dbReference type="SMART" id="SM00481">
    <property type="entry name" value="POLIIIAc"/>
    <property type="match status" value="1"/>
</dbReference>
<protein>
    <submittedName>
        <fullName evidence="2">PHP domain-containing protein</fullName>
    </submittedName>
</protein>
<dbReference type="RefSeq" id="WP_076931575.1">
    <property type="nucleotide sequence ID" value="NZ_LT605205.1"/>
</dbReference>
<dbReference type="Pfam" id="PF13263">
    <property type="entry name" value="PHP_C"/>
    <property type="match status" value="1"/>
</dbReference>
<gene>
    <name evidence="2" type="ORF">PSM36_3024</name>
</gene>
<dbReference type="PANTHER" id="PTHR42924:SF3">
    <property type="entry name" value="POLYMERASE_HISTIDINOL PHOSPHATASE N-TERMINAL DOMAIN-CONTAINING PROTEIN"/>
    <property type="match status" value="1"/>
</dbReference>
<dbReference type="Pfam" id="PF02811">
    <property type="entry name" value="PHP"/>
    <property type="match status" value="1"/>
</dbReference>
<evidence type="ECO:0000259" key="1">
    <source>
        <dbReference type="SMART" id="SM00481"/>
    </source>
</evidence>
<dbReference type="Gene3D" id="3.20.20.140">
    <property type="entry name" value="Metal-dependent hydrolases"/>
    <property type="match status" value="1"/>
</dbReference>
<dbReference type="CDD" id="cd07432">
    <property type="entry name" value="PHP_HisPPase"/>
    <property type="match status" value="1"/>
</dbReference>
<reference evidence="2 3" key="1">
    <citation type="submission" date="2016-08" db="EMBL/GenBank/DDBJ databases">
        <authorList>
            <person name="Seilhamer J.J."/>
        </authorList>
    </citation>
    <scope>NUCLEOTIDE SEQUENCE [LARGE SCALE GENOMIC DNA]</scope>
    <source>
        <strain evidence="2">M3/6</strain>
    </source>
</reference>
<dbReference type="Proteomes" id="UP000187464">
    <property type="component" value="Chromosome I"/>
</dbReference>
<accession>A0A1R3T070</accession>
<dbReference type="GO" id="GO:0004534">
    <property type="term" value="F:5'-3' RNA exonuclease activity"/>
    <property type="evidence" value="ECO:0007669"/>
    <property type="project" value="TreeGrafter"/>
</dbReference>
<feature type="domain" description="Polymerase/histidinol phosphatase N-terminal" evidence="1">
    <location>
        <begin position="3"/>
        <end position="71"/>
    </location>
</feature>
<sequence>MNADLHIHTCLSPCGDLDMSPRNIIRIAKEKGLQIIGITDHNSTRNVRACMELGEKAGLYVIPGCEVNTREEVHTLCYFPHLRAVEAFQSYLDERMTNMKNDPVRFGYQVAVDENDRIVYEEERSLFMSIEDGIEDVAEQVHRLGGVFVPAHIDRPKNSLISQLGFVPFDLKYEALEISKATTPGAFLRSHPELVGKRFLQSSDAHYPEDIACAYTWFDMKEPTWESFTDAFFYLRYD</sequence>
<dbReference type="SUPFAM" id="SSF89550">
    <property type="entry name" value="PHP domain-like"/>
    <property type="match status" value="1"/>
</dbReference>
<organism evidence="2 3">
    <name type="scientific">Proteiniphilum saccharofermentans</name>
    <dbReference type="NCBI Taxonomy" id="1642647"/>
    <lineage>
        <taxon>Bacteria</taxon>
        <taxon>Pseudomonadati</taxon>
        <taxon>Bacteroidota</taxon>
        <taxon>Bacteroidia</taxon>
        <taxon>Bacteroidales</taxon>
        <taxon>Dysgonomonadaceae</taxon>
        <taxon>Proteiniphilum</taxon>
    </lineage>
</organism>
<evidence type="ECO:0000313" key="2">
    <source>
        <dbReference type="EMBL" id="SCD21813.1"/>
    </source>
</evidence>
<dbReference type="KEGG" id="psac:PSM36_3024"/>
<evidence type="ECO:0000313" key="3">
    <source>
        <dbReference type="Proteomes" id="UP000187464"/>
    </source>
</evidence>
<dbReference type="GO" id="GO:0035312">
    <property type="term" value="F:5'-3' DNA exonuclease activity"/>
    <property type="evidence" value="ECO:0007669"/>
    <property type="project" value="TreeGrafter"/>
</dbReference>
<proteinExistence type="predicted"/>